<evidence type="ECO:0008006" key="3">
    <source>
        <dbReference type="Google" id="ProtNLM"/>
    </source>
</evidence>
<dbReference type="OrthoDB" id="6996126at2"/>
<dbReference type="RefSeq" id="WP_068900255.1">
    <property type="nucleotide sequence ID" value="NZ_JBHUIF010000015.1"/>
</dbReference>
<dbReference type="Proteomes" id="UP000094936">
    <property type="component" value="Unassembled WGS sequence"/>
</dbReference>
<evidence type="ECO:0000313" key="1">
    <source>
        <dbReference type="EMBL" id="ODA34532.1"/>
    </source>
</evidence>
<evidence type="ECO:0000313" key="2">
    <source>
        <dbReference type="Proteomes" id="UP000094936"/>
    </source>
</evidence>
<sequence>MRKTDKKRENALRTVLTDVCEIAQREYRGFEWLTHLVNYENFPRSLKIICIFNTNADLEQADTSALSELIRENLASIEVKIKDINQHVRFDTEEMCEYENNGKWNERLQ</sequence>
<organism evidence="1 2">
    <name type="scientific">Veronia pacifica</name>
    <dbReference type="NCBI Taxonomy" id="1080227"/>
    <lineage>
        <taxon>Bacteria</taxon>
        <taxon>Pseudomonadati</taxon>
        <taxon>Pseudomonadota</taxon>
        <taxon>Gammaproteobacteria</taxon>
        <taxon>Vibrionales</taxon>
        <taxon>Vibrionaceae</taxon>
        <taxon>Veronia</taxon>
    </lineage>
</organism>
<comment type="caution">
    <text evidence="1">The sequence shown here is derived from an EMBL/GenBank/DDBJ whole genome shotgun (WGS) entry which is preliminary data.</text>
</comment>
<proteinExistence type="predicted"/>
<dbReference type="AlphaFoldDB" id="A0A1C3EMS8"/>
<accession>A0A1C3EMS8</accession>
<dbReference type="EMBL" id="LYBM01000007">
    <property type="protein sequence ID" value="ODA34532.1"/>
    <property type="molecule type" value="Genomic_DNA"/>
</dbReference>
<dbReference type="STRING" id="1080227.A8L45_06065"/>
<keyword evidence="2" id="KW-1185">Reference proteome</keyword>
<gene>
    <name evidence="1" type="ORF">A8L45_06065</name>
</gene>
<protein>
    <recommendedName>
        <fullName evidence="3">Fis family transcriptional regulator</fullName>
    </recommendedName>
</protein>
<reference evidence="1 2" key="1">
    <citation type="submission" date="2016-05" db="EMBL/GenBank/DDBJ databases">
        <title>Genomic Taxonomy of the Vibrionaceae.</title>
        <authorList>
            <person name="Gomez-Gil B."/>
            <person name="Enciso-Ibarra J."/>
        </authorList>
    </citation>
    <scope>NUCLEOTIDE SEQUENCE [LARGE SCALE GENOMIC DNA]</scope>
    <source>
        <strain evidence="1 2">CAIM 1920</strain>
    </source>
</reference>
<name>A0A1C3EMS8_9GAMM</name>